<dbReference type="GeneID" id="95594919"/>
<dbReference type="PANTHER" id="PTHR33498:SF1">
    <property type="entry name" value="TRANSPOSASE FOR INSERTION SEQUENCE ELEMENT IS1557"/>
    <property type="match status" value="1"/>
</dbReference>
<organism evidence="1 2">
    <name type="scientific">Streptomyces nojiriensis</name>
    <dbReference type="NCBI Taxonomy" id="66374"/>
    <lineage>
        <taxon>Bacteria</taxon>
        <taxon>Bacillati</taxon>
        <taxon>Actinomycetota</taxon>
        <taxon>Actinomycetes</taxon>
        <taxon>Kitasatosporales</taxon>
        <taxon>Streptomycetaceae</taxon>
        <taxon>Streptomyces</taxon>
    </lineage>
</organism>
<evidence type="ECO:0000313" key="1">
    <source>
        <dbReference type="EMBL" id="GHI68643.1"/>
    </source>
</evidence>
<name>A0ABQ3SKI5_9ACTN</name>
<sequence length="204" mass="21978">MAGPPVCPGRVKPYLDDRWNEGCTNAWKLWEEIVPLGYKGGYQRVGAHLRRKRTSPRPVTARPPSPRTVAGWILRRPTALSGAEQLQLKTVLAHCPELDALTRHVRSFAAMLTERQGEHLPEWLDAVRQDDRPSLHARAAGIDRDRAAVIASLTSAGTPASSKATSIGSRRAGARCSAAPGSISYGSVSCSVDDTTHNALVAAL</sequence>
<accession>A0ABQ3SKI5</accession>
<dbReference type="RefSeq" id="WP_189746336.1">
    <property type="nucleotide sequence ID" value="NZ_BMRL01000021.1"/>
</dbReference>
<dbReference type="Proteomes" id="UP000613974">
    <property type="component" value="Unassembled WGS sequence"/>
</dbReference>
<dbReference type="InterPro" id="IPR047951">
    <property type="entry name" value="Transpos_ISL3"/>
</dbReference>
<reference evidence="2" key="1">
    <citation type="submission" date="2023-07" db="EMBL/GenBank/DDBJ databases">
        <title>Whole genome shotgun sequence of Streptomyces nojiriensis NBRC 13794.</title>
        <authorList>
            <person name="Komaki H."/>
            <person name="Tamura T."/>
        </authorList>
    </citation>
    <scope>NUCLEOTIDE SEQUENCE [LARGE SCALE GENOMIC DNA]</scope>
    <source>
        <strain evidence="2">NBRC 13794</strain>
    </source>
</reference>
<dbReference type="EMBL" id="BNEC01000003">
    <property type="protein sequence ID" value="GHI68643.1"/>
    <property type="molecule type" value="Genomic_DNA"/>
</dbReference>
<evidence type="ECO:0008006" key="3">
    <source>
        <dbReference type="Google" id="ProtNLM"/>
    </source>
</evidence>
<keyword evidence="2" id="KW-1185">Reference proteome</keyword>
<protein>
    <recommendedName>
        <fullName evidence="3">Transposase</fullName>
    </recommendedName>
</protein>
<gene>
    <name evidence="1" type="ORF">Snoj_25610</name>
</gene>
<proteinExistence type="predicted"/>
<evidence type="ECO:0000313" key="2">
    <source>
        <dbReference type="Proteomes" id="UP000613974"/>
    </source>
</evidence>
<dbReference type="PANTHER" id="PTHR33498">
    <property type="entry name" value="TRANSPOSASE FOR INSERTION SEQUENCE ELEMENT IS1557"/>
    <property type="match status" value="1"/>
</dbReference>
<comment type="caution">
    <text evidence="1">The sequence shown here is derived from an EMBL/GenBank/DDBJ whole genome shotgun (WGS) entry which is preliminary data.</text>
</comment>